<dbReference type="InterPro" id="IPR004147">
    <property type="entry name" value="ABC1_dom"/>
</dbReference>
<keyword evidence="3" id="KW-0547">Nucleotide-binding</keyword>
<dbReference type="OrthoDB" id="9795390at2"/>
<keyword evidence="4" id="KW-0067">ATP-binding</keyword>
<evidence type="ECO:0000256" key="2">
    <source>
        <dbReference type="ARBA" id="ARBA00022679"/>
    </source>
</evidence>
<sequence>MSNKESKVPTNRITRFGKLASLATRVTGAMVTEGAKQFAQGKRPNAKELLLTPSNIKRVTDQLAQLRGAAMKVGQLMSMDAGDLISPELADILARLRADAAPMPAVQLAAVLSEELGADWKRHFIEFNFKPIASASIGQVHQAHLEDGTKLAIKVQYPGIKKSIDSDVDNVGTLLNLAGIIPKGVDYQGLLEEAKKQLHAEADYMLEAKLLEHYQQLLGSSSHFILPRVIREITTDNVLAMTHVTGVAIESLVTADQHTRNTAVQMLLELLFRELFDFKLVQTDPNFANFLYSHDEQKIILLDFGATRSYSEDISMGYKLAFSAVLNHHDRQLDAALQQIGFFNQQILPQQKAAILDLVKLATEPLRHPGRYDFGSSNLAQRLSQAGTVLSMEKNYWHTPPADALFLHRKIGGLYLLAARLRAQVDVGALFAPYRLSNPQVA</sequence>
<dbReference type="GO" id="GO:0006744">
    <property type="term" value="P:ubiquinone biosynthetic process"/>
    <property type="evidence" value="ECO:0007669"/>
    <property type="project" value="TreeGrafter"/>
</dbReference>
<evidence type="ECO:0000256" key="3">
    <source>
        <dbReference type="ARBA" id="ARBA00022741"/>
    </source>
</evidence>
<dbReference type="InterPro" id="IPR051409">
    <property type="entry name" value="Atypical_kinase_ADCK"/>
</dbReference>
<dbReference type="PANTHER" id="PTHR43851:SF3">
    <property type="entry name" value="COENZYME Q8"/>
    <property type="match status" value="1"/>
</dbReference>
<proteinExistence type="inferred from homology"/>
<dbReference type="SUPFAM" id="SSF56112">
    <property type="entry name" value="Protein kinase-like (PK-like)"/>
    <property type="match status" value="1"/>
</dbReference>
<dbReference type="GO" id="GO:0016301">
    <property type="term" value="F:kinase activity"/>
    <property type="evidence" value="ECO:0007669"/>
    <property type="project" value="UniProtKB-KW"/>
</dbReference>
<evidence type="ECO:0000313" key="7">
    <source>
        <dbReference type="Proteomes" id="UP000236721"/>
    </source>
</evidence>
<dbReference type="RefSeq" id="WP_103879318.1">
    <property type="nucleotide sequence ID" value="NZ_FNVG01000004.1"/>
</dbReference>
<keyword evidence="2" id="KW-0808">Transferase</keyword>
<dbReference type="InterPro" id="IPR011009">
    <property type="entry name" value="Kinase-like_dom_sf"/>
</dbReference>
<comment type="similarity">
    <text evidence="1">Belongs to the protein kinase superfamily. ADCK protein kinase family.</text>
</comment>
<reference evidence="7" key="1">
    <citation type="submission" date="2016-10" db="EMBL/GenBank/DDBJ databases">
        <authorList>
            <person name="Varghese N."/>
            <person name="Submissions S."/>
        </authorList>
    </citation>
    <scope>NUCLEOTIDE SEQUENCE [LARGE SCALE GENOMIC DNA]</scope>
    <source>
        <strain evidence="7">CGMCC 1.7062</strain>
    </source>
</reference>
<dbReference type="InterPro" id="IPR034646">
    <property type="entry name" value="ADCK3_dom"/>
</dbReference>
<evidence type="ECO:0000256" key="4">
    <source>
        <dbReference type="ARBA" id="ARBA00022840"/>
    </source>
</evidence>
<protein>
    <submittedName>
        <fullName evidence="6">Predicted unusual protein kinase regulating ubiquinone biosynthesis, AarF/ABC1/UbiB family</fullName>
    </submittedName>
</protein>
<gene>
    <name evidence="6" type="ORF">SAMN04488244_10439</name>
</gene>
<dbReference type="CDD" id="cd13970">
    <property type="entry name" value="ABC1_ADCK3"/>
    <property type="match status" value="1"/>
</dbReference>
<organism evidence="6 7">
    <name type="scientific">Vibrio hangzhouensis</name>
    <dbReference type="NCBI Taxonomy" id="462991"/>
    <lineage>
        <taxon>Bacteria</taxon>
        <taxon>Pseudomonadati</taxon>
        <taxon>Pseudomonadota</taxon>
        <taxon>Gammaproteobacteria</taxon>
        <taxon>Vibrionales</taxon>
        <taxon>Vibrionaceae</taxon>
        <taxon>Vibrio</taxon>
    </lineage>
</organism>
<dbReference type="Proteomes" id="UP000236721">
    <property type="component" value="Unassembled WGS sequence"/>
</dbReference>
<dbReference type="AlphaFoldDB" id="A0A1H5V6C6"/>
<evidence type="ECO:0000256" key="1">
    <source>
        <dbReference type="ARBA" id="ARBA00009670"/>
    </source>
</evidence>
<keyword evidence="7" id="KW-1185">Reference proteome</keyword>
<dbReference type="PANTHER" id="PTHR43851">
    <property type="match status" value="1"/>
</dbReference>
<dbReference type="Pfam" id="PF03109">
    <property type="entry name" value="ABC1"/>
    <property type="match status" value="1"/>
</dbReference>
<accession>A0A1H5V6C6</accession>
<evidence type="ECO:0000313" key="6">
    <source>
        <dbReference type="EMBL" id="SEF82007.1"/>
    </source>
</evidence>
<keyword evidence="6" id="KW-0830">Ubiquinone</keyword>
<name>A0A1H5V6C6_9VIBR</name>
<dbReference type="EMBL" id="FNVG01000004">
    <property type="protein sequence ID" value="SEF82007.1"/>
    <property type="molecule type" value="Genomic_DNA"/>
</dbReference>
<keyword evidence="6" id="KW-0418">Kinase</keyword>
<dbReference type="GO" id="GO:0005524">
    <property type="term" value="F:ATP binding"/>
    <property type="evidence" value="ECO:0007669"/>
    <property type="project" value="UniProtKB-KW"/>
</dbReference>
<evidence type="ECO:0000259" key="5">
    <source>
        <dbReference type="Pfam" id="PF03109"/>
    </source>
</evidence>
<feature type="domain" description="ABC1 atypical kinase-like" evidence="5">
    <location>
        <begin position="96"/>
        <end position="331"/>
    </location>
</feature>